<keyword evidence="4" id="KW-0564">Palmitate</keyword>
<gene>
    <name evidence="7" type="ORF">CSB45_13660</name>
</gene>
<dbReference type="PROSITE" id="PS51257">
    <property type="entry name" value="PROKAR_LIPOPROTEIN"/>
    <property type="match status" value="1"/>
</dbReference>
<keyword evidence="3" id="KW-0472">Membrane</keyword>
<feature type="domain" description="Peptidoglycan binding-like" evidence="6">
    <location>
        <begin position="512"/>
        <end position="567"/>
    </location>
</feature>
<name>A0A2G6E1N8_9BACT</name>
<keyword evidence="5" id="KW-0449">Lipoprotein</keyword>
<dbReference type="InterPro" id="IPR002477">
    <property type="entry name" value="Peptidoglycan-bd-like"/>
</dbReference>
<evidence type="ECO:0000259" key="6">
    <source>
        <dbReference type="Pfam" id="PF01471"/>
    </source>
</evidence>
<dbReference type="Gene3D" id="1.10.101.10">
    <property type="entry name" value="PGBD-like superfamily/PGBD"/>
    <property type="match status" value="1"/>
</dbReference>
<dbReference type="AlphaFoldDB" id="A0A2G6E1N8"/>
<evidence type="ECO:0000256" key="1">
    <source>
        <dbReference type="ARBA" id="ARBA00022475"/>
    </source>
</evidence>
<sequence>MMKSKLALLLDVMIALLLSVQGCSRVSEMVSPSSEVEQPLATCQPSSTQPTLAVMDFEFTAGKHSKSELAGGLSDMLINALVETQCFRVVERSRLQEILQEIGLGAGGTMDPSTAPSLGKLTGAQLLVMGTVTEFEEGESGSVGGGILGPIAAAVGIKTAHIGFTLRIVDATSGVIVTSKSVDKKVSKAGLIAGGSLFGLSGGGTLFKSKAMQDAMEQALIETVAIIANQRERFAAVTQAPPGEGDSQVDCSQLAAPMGPRFMVVIPEVHISRRVPDPAGETEIIRKFLEKGLTVVDQQQIAAIRNQEKVLNAVNNPQAAAALGIEFGADVIVIGEAFSEFAERKETLVSCRARIEAKAIQTSTGRILATNGMEAGGADISELIAGKAALRNAGGRLANYFITQLCENVTFDRHQPSVIEISLTNVNFRQVQRFVSSVELLSGVQKTQQQVTGNTARLQVQYAGSAEELATLITENNSSGLQFELTGLSANKINVTVTGEGSHQQQESLSQKELVRLIQTFLTKLGYEPGPADGLMGGKTEAAIKEYQQDANLPVDGKPSMALLQSMKSHIQR</sequence>
<dbReference type="InterPro" id="IPR036366">
    <property type="entry name" value="PGBDSf"/>
</dbReference>
<evidence type="ECO:0000256" key="5">
    <source>
        <dbReference type="ARBA" id="ARBA00023288"/>
    </source>
</evidence>
<dbReference type="SUPFAM" id="SSF47090">
    <property type="entry name" value="PGBD-like"/>
    <property type="match status" value="1"/>
</dbReference>
<protein>
    <recommendedName>
        <fullName evidence="6">Peptidoglycan binding-like domain-containing protein</fullName>
    </recommendedName>
</protein>
<organism evidence="7 8">
    <name type="scientific">candidate division KSB3 bacterium</name>
    <dbReference type="NCBI Taxonomy" id="2044937"/>
    <lineage>
        <taxon>Bacteria</taxon>
        <taxon>candidate division KSB3</taxon>
    </lineage>
</organism>
<dbReference type="PANTHER" id="PTHR41164">
    <property type="entry name" value="CURLI PRODUCTION ASSEMBLY/TRANSPORT COMPONENT CSGG"/>
    <property type="match status" value="1"/>
</dbReference>
<dbReference type="EMBL" id="PDPS01000040">
    <property type="protein sequence ID" value="PID55995.1"/>
    <property type="molecule type" value="Genomic_DNA"/>
</dbReference>
<dbReference type="GO" id="GO:0030288">
    <property type="term" value="C:outer membrane-bounded periplasmic space"/>
    <property type="evidence" value="ECO:0007669"/>
    <property type="project" value="InterPro"/>
</dbReference>
<dbReference type="Proteomes" id="UP000229740">
    <property type="component" value="Unassembled WGS sequence"/>
</dbReference>
<comment type="caution">
    <text evidence="7">The sequence shown here is derived from an EMBL/GenBank/DDBJ whole genome shotgun (WGS) entry which is preliminary data.</text>
</comment>
<accession>A0A2G6E1N8</accession>
<dbReference type="PANTHER" id="PTHR41164:SF1">
    <property type="entry name" value="CURLI PRODUCTION ASSEMBLY_TRANSPORT COMPONENT CSGG"/>
    <property type="match status" value="1"/>
</dbReference>
<reference evidence="7 8" key="1">
    <citation type="submission" date="2017-10" db="EMBL/GenBank/DDBJ databases">
        <title>Novel microbial diversity and functional potential in the marine mammal oral microbiome.</title>
        <authorList>
            <person name="Dudek N.K."/>
            <person name="Sun C.L."/>
            <person name="Burstein D."/>
            <person name="Kantor R.S."/>
            <person name="Aliaga Goltsman D.S."/>
            <person name="Bik E.M."/>
            <person name="Thomas B.C."/>
            <person name="Banfield J.F."/>
            <person name="Relman D.A."/>
        </authorList>
    </citation>
    <scope>NUCLEOTIDE SEQUENCE [LARGE SCALE GENOMIC DNA]</scope>
    <source>
        <strain evidence="7">DOLZORAL124_49_17</strain>
    </source>
</reference>
<evidence type="ECO:0000313" key="8">
    <source>
        <dbReference type="Proteomes" id="UP000229740"/>
    </source>
</evidence>
<dbReference type="InterPro" id="IPR036365">
    <property type="entry name" value="PGBD-like_sf"/>
</dbReference>
<dbReference type="Pfam" id="PF03783">
    <property type="entry name" value="CsgG"/>
    <property type="match status" value="1"/>
</dbReference>
<dbReference type="Gene3D" id="3.40.50.10610">
    <property type="entry name" value="ABC-type transport auxiliary lipoprotein component"/>
    <property type="match status" value="2"/>
</dbReference>
<evidence type="ECO:0000256" key="3">
    <source>
        <dbReference type="ARBA" id="ARBA00023136"/>
    </source>
</evidence>
<dbReference type="Pfam" id="PF01471">
    <property type="entry name" value="PG_binding_1"/>
    <property type="match status" value="1"/>
</dbReference>
<evidence type="ECO:0000256" key="4">
    <source>
        <dbReference type="ARBA" id="ARBA00023139"/>
    </source>
</evidence>
<dbReference type="InterPro" id="IPR005534">
    <property type="entry name" value="Curli_assmbl/transp-comp_CsgG"/>
</dbReference>
<proteinExistence type="predicted"/>
<keyword evidence="1" id="KW-1003">Cell membrane</keyword>
<evidence type="ECO:0000256" key="2">
    <source>
        <dbReference type="ARBA" id="ARBA00022729"/>
    </source>
</evidence>
<keyword evidence="2" id="KW-0732">Signal</keyword>
<evidence type="ECO:0000313" key="7">
    <source>
        <dbReference type="EMBL" id="PID55995.1"/>
    </source>
</evidence>